<dbReference type="InterPro" id="IPR035919">
    <property type="entry name" value="EAL_sf"/>
</dbReference>
<organism evidence="3 4">
    <name type="scientific">Roseibium suaedae</name>
    <dbReference type="NCBI Taxonomy" id="735517"/>
    <lineage>
        <taxon>Bacteria</taxon>
        <taxon>Pseudomonadati</taxon>
        <taxon>Pseudomonadota</taxon>
        <taxon>Alphaproteobacteria</taxon>
        <taxon>Hyphomicrobiales</taxon>
        <taxon>Stappiaceae</taxon>
        <taxon>Roseibium</taxon>
    </lineage>
</organism>
<dbReference type="SMART" id="SM00267">
    <property type="entry name" value="GGDEF"/>
    <property type="match status" value="1"/>
</dbReference>
<dbReference type="SUPFAM" id="SSF141868">
    <property type="entry name" value="EAL domain-like"/>
    <property type="match status" value="1"/>
</dbReference>
<dbReference type="CDD" id="cd01948">
    <property type="entry name" value="EAL"/>
    <property type="match status" value="1"/>
</dbReference>
<dbReference type="PROSITE" id="PS50887">
    <property type="entry name" value="GGDEF"/>
    <property type="match status" value="1"/>
</dbReference>
<proteinExistence type="predicted"/>
<dbReference type="InterPro" id="IPR029787">
    <property type="entry name" value="Nucleotide_cyclase"/>
</dbReference>
<dbReference type="NCBIfam" id="TIGR00254">
    <property type="entry name" value="GGDEF"/>
    <property type="match status" value="1"/>
</dbReference>
<gene>
    <name evidence="3" type="ORF">SAMN05444272_0689</name>
</gene>
<dbReference type="SUPFAM" id="SSF55073">
    <property type="entry name" value="Nucleotide cyclase"/>
    <property type="match status" value="1"/>
</dbReference>
<sequence length="496" mass="54861">MLDAYETLSEFTRDHEEYQLDEIILGLMCAGAAGYVYAIRRLKELRRETKARTIAETKATWISFHDFLTKLPNRRFLDEEAARIVRENFPDGYAVCAIDLDGFKKVNDLIGHEGGDSLLVAISNRLTKTFKEAIIIRLGGDEFLVLSPCHDPEDLRALCVSAVKELSNPIEICGIHAEVGACIGHARFPEDALSLKDLTMCADVALYAAKNRGRNQVTAYQAHMSDILAKRAEVEAKLRQAIREKTITPYYQPLIDLKSGQLRGFEALARWPVGTSRSIGPDEFIPMAEDIGLIVELSEHLLRQACLDAKTWPAHLTLAFNISPTMMVDRLLGIRIVKVLGETGFNPRRLEIEITETALVRDINLAAKVITDLRQAGISVALDDFGTGYSSLSQLSKFSFDKIKIDRSFISALETDEKKMNIVRTMVALGKGLGIATTAEGIENPQQLDALKDLGCSYGQGFLFGKAVPAEEAMAFIQAEGQKQSNPIGQAQLREA</sequence>
<dbReference type="AlphaFoldDB" id="A0A1M7AZY6"/>
<dbReference type="Pfam" id="PF00563">
    <property type="entry name" value="EAL"/>
    <property type="match status" value="1"/>
</dbReference>
<feature type="domain" description="GGDEF" evidence="2">
    <location>
        <begin position="91"/>
        <end position="222"/>
    </location>
</feature>
<evidence type="ECO:0000259" key="1">
    <source>
        <dbReference type="PROSITE" id="PS50883"/>
    </source>
</evidence>
<protein>
    <submittedName>
        <fullName evidence="3">Diguanylate cyclase/phosphodiesterase</fullName>
    </submittedName>
</protein>
<dbReference type="PANTHER" id="PTHR44757:SF2">
    <property type="entry name" value="BIOFILM ARCHITECTURE MAINTENANCE PROTEIN MBAA"/>
    <property type="match status" value="1"/>
</dbReference>
<evidence type="ECO:0000313" key="3">
    <source>
        <dbReference type="EMBL" id="SHL48295.1"/>
    </source>
</evidence>
<name>A0A1M7AZY6_9HYPH</name>
<dbReference type="InterPro" id="IPR043128">
    <property type="entry name" value="Rev_trsase/Diguanyl_cyclase"/>
</dbReference>
<dbReference type="Gene3D" id="3.30.70.270">
    <property type="match status" value="1"/>
</dbReference>
<keyword evidence="4" id="KW-1185">Reference proteome</keyword>
<evidence type="ECO:0000313" key="4">
    <source>
        <dbReference type="Proteomes" id="UP000186002"/>
    </source>
</evidence>
<dbReference type="Pfam" id="PF00990">
    <property type="entry name" value="GGDEF"/>
    <property type="match status" value="1"/>
</dbReference>
<dbReference type="Proteomes" id="UP000186002">
    <property type="component" value="Unassembled WGS sequence"/>
</dbReference>
<dbReference type="Gene3D" id="3.20.20.450">
    <property type="entry name" value="EAL domain"/>
    <property type="match status" value="1"/>
</dbReference>
<reference evidence="3 4" key="1">
    <citation type="submission" date="2016-11" db="EMBL/GenBank/DDBJ databases">
        <authorList>
            <person name="Jaros S."/>
            <person name="Januszkiewicz K."/>
            <person name="Wedrychowicz H."/>
        </authorList>
    </citation>
    <scope>NUCLEOTIDE SEQUENCE [LARGE SCALE GENOMIC DNA]</scope>
    <source>
        <strain evidence="3 4">DSM 22153</strain>
    </source>
</reference>
<dbReference type="InterPro" id="IPR052155">
    <property type="entry name" value="Biofilm_reg_signaling"/>
</dbReference>
<dbReference type="STRING" id="735517.SAMN05444272_0689"/>
<dbReference type="SMART" id="SM00052">
    <property type="entry name" value="EAL"/>
    <property type="match status" value="1"/>
</dbReference>
<dbReference type="PROSITE" id="PS50883">
    <property type="entry name" value="EAL"/>
    <property type="match status" value="1"/>
</dbReference>
<dbReference type="EMBL" id="FRBW01000001">
    <property type="protein sequence ID" value="SHL48295.1"/>
    <property type="molecule type" value="Genomic_DNA"/>
</dbReference>
<feature type="domain" description="EAL" evidence="1">
    <location>
        <begin position="231"/>
        <end position="481"/>
    </location>
</feature>
<evidence type="ECO:0000259" key="2">
    <source>
        <dbReference type="PROSITE" id="PS50887"/>
    </source>
</evidence>
<dbReference type="PANTHER" id="PTHR44757">
    <property type="entry name" value="DIGUANYLATE CYCLASE DGCP"/>
    <property type="match status" value="1"/>
</dbReference>
<accession>A0A1M7AZY6</accession>
<dbReference type="InterPro" id="IPR000160">
    <property type="entry name" value="GGDEF_dom"/>
</dbReference>
<dbReference type="CDD" id="cd01949">
    <property type="entry name" value="GGDEF"/>
    <property type="match status" value="1"/>
</dbReference>
<dbReference type="InterPro" id="IPR001633">
    <property type="entry name" value="EAL_dom"/>
</dbReference>